<sequence>MTGDPTPAPLAHVAKALGMPEEKLADLALDLFGQWLTGQRRFPSLSQQNQEWYRTVLSAAGRSNPSREDLKSWFGLPHGTAQYLAGVYYDPEADRATEQTKADIATRAVAAITEAGDGQGLGPNEASFYLSPKVARSFETLLFEALADTPMAPPVLTRLAGTVRVSFSANRGLQALCLALGDQGGAVRQAAKTPGSHG</sequence>
<name>A0ABP8KIH0_9MICO</name>
<dbReference type="Proteomes" id="UP001500945">
    <property type="component" value="Unassembled WGS sequence"/>
</dbReference>
<reference evidence="2" key="1">
    <citation type="journal article" date="2019" name="Int. J. Syst. Evol. Microbiol.">
        <title>The Global Catalogue of Microorganisms (GCM) 10K type strain sequencing project: providing services to taxonomists for standard genome sequencing and annotation.</title>
        <authorList>
            <consortium name="The Broad Institute Genomics Platform"/>
            <consortium name="The Broad Institute Genome Sequencing Center for Infectious Disease"/>
            <person name="Wu L."/>
            <person name="Ma J."/>
        </authorList>
    </citation>
    <scope>NUCLEOTIDE SEQUENCE [LARGE SCALE GENOMIC DNA]</scope>
    <source>
        <strain evidence="2">JCM 17809</strain>
    </source>
</reference>
<evidence type="ECO:0000313" key="2">
    <source>
        <dbReference type="Proteomes" id="UP001500945"/>
    </source>
</evidence>
<gene>
    <name evidence="1" type="ORF">GCM10023168_22130</name>
</gene>
<comment type="caution">
    <text evidence="1">The sequence shown here is derived from an EMBL/GenBank/DDBJ whole genome shotgun (WGS) entry which is preliminary data.</text>
</comment>
<dbReference type="EMBL" id="BAABGM010000014">
    <property type="protein sequence ID" value="GAA4406793.1"/>
    <property type="molecule type" value="Genomic_DNA"/>
</dbReference>
<protein>
    <submittedName>
        <fullName evidence="1">Uncharacterized protein</fullName>
    </submittedName>
</protein>
<keyword evidence="2" id="KW-1185">Reference proteome</keyword>
<proteinExistence type="predicted"/>
<evidence type="ECO:0000313" key="1">
    <source>
        <dbReference type="EMBL" id="GAA4406793.1"/>
    </source>
</evidence>
<accession>A0ABP8KIH0</accession>
<organism evidence="1 2">
    <name type="scientific">Fodinibacter luteus</name>
    <dbReference type="NCBI Taxonomy" id="552064"/>
    <lineage>
        <taxon>Bacteria</taxon>
        <taxon>Bacillati</taxon>
        <taxon>Actinomycetota</taxon>
        <taxon>Actinomycetes</taxon>
        <taxon>Micrococcales</taxon>
        <taxon>Intrasporangiaceae</taxon>
        <taxon>Fodinibacter (ex Wang et al. 2009)</taxon>
    </lineage>
</organism>